<protein>
    <submittedName>
        <fullName evidence="3">Beta-lactamase regulating signal transducer with metallopeptidase domain</fullName>
    </submittedName>
</protein>
<dbReference type="RefSeq" id="WP_116064406.1">
    <property type="nucleotide sequence ID" value="NZ_QRDZ01000032.1"/>
</dbReference>
<feature type="transmembrane region" description="Helical" evidence="1">
    <location>
        <begin position="6"/>
        <end position="24"/>
    </location>
</feature>
<keyword evidence="1" id="KW-0472">Membrane</keyword>
<dbReference type="InterPro" id="IPR008756">
    <property type="entry name" value="Peptidase_M56"/>
</dbReference>
<dbReference type="Proteomes" id="UP000256977">
    <property type="component" value="Unassembled WGS sequence"/>
</dbReference>
<dbReference type="CDD" id="cd07341">
    <property type="entry name" value="M56_BlaR1_MecR1_like"/>
    <property type="match status" value="1"/>
</dbReference>
<evidence type="ECO:0000313" key="4">
    <source>
        <dbReference type="Proteomes" id="UP000256977"/>
    </source>
</evidence>
<feature type="transmembrane region" description="Helical" evidence="1">
    <location>
        <begin position="31"/>
        <end position="50"/>
    </location>
</feature>
<dbReference type="PANTHER" id="PTHR34978:SF3">
    <property type="entry name" value="SLR0241 PROTEIN"/>
    <property type="match status" value="1"/>
</dbReference>
<reference evidence="3 4" key="1">
    <citation type="submission" date="2018-07" db="EMBL/GenBank/DDBJ databases">
        <title>Genomic Encyclopedia of Type Strains, Phase III (KMG-III): the genomes of soil and plant-associated and newly described type strains.</title>
        <authorList>
            <person name="Whitman W."/>
        </authorList>
    </citation>
    <scope>NUCLEOTIDE SEQUENCE [LARGE SCALE GENOMIC DNA]</scope>
    <source>
        <strain evidence="3 4">CECT 7287</strain>
    </source>
</reference>
<keyword evidence="1" id="KW-1133">Transmembrane helix</keyword>
<evidence type="ECO:0000256" key="1">
    <source>
        <dbReference type="SAM" id="Phobius"/>
    </source>
</evidence>
<accession>A0A3D9IBX3</accession>
<dbReference type="InterPro" id="IPR052173">
    <property type="entry name" value="Beta-lactam_resp_regulator"/>
</dbReference>
<dbReference type="OrthoDB" id="9804799at2"/>
<keyword evidence="4" id="KW-1185">Reference proteome</keyword>
<proteinExistence type="predicted"/>
<comment type="caution">
    <text evidence="3">The sequence shown here is derived from an EMBL/GenBank/DDBJ whole genome shotgun (WGS) entry which is preliminary data.</text>
</comment>
<keyword evidence="1" id="KW-0812">Transmembrane</keyword>
<dbReference type="Pfam" id="PF05569">
    <property type="entry name" value="Peptidase_M56"/>
    <property type="match status" value="1"/>
</dbReference>
<evidence type="ECO:0000313" key="3">
    <source>
        <dbReference type="EMBL" id="RED59155.1"/>
    </source>
</evidence>
<feature type="transmembrane region" description="Helical" evidence="1">
    <location>
        <begin position="304"/>
        <end position="326"/>
    </location>
</feature>
<dbReference type="PANTHER" id="PTHR34978">
    <property type="entry name" value="POSSIBLE SENSOR-TRANSDUCER PROTEIN BLAR"/>
    <property type="match status" value="1"/>
</dbReference>
<evidence type="ECO:0000259" key="2">
    <source>
        <dbReference type="Pfam" id="PF05569"/>
    </source>
</evidence>
<feature type="transmembrane region" description="Helical" evidence="1">
    <location>
        <begin position="217"/>
        <end position="239"/>
    </location>
</feature>
<dbReference type="AlphaFoldDB" id="A0A3D9IBX3"/>
<sequence length="544" mass="61871">MSLIEMSLSASLFILVVVCFRPLLLHRIPKMTFILLWGVALLRLLVPVSFHSPFSIFTAVNDLGRMFTLQGNIPSTPSSPVTNGETVTLPFITERMVTPNGPLEPSATLSPFMPVWLVGFTLCALSIIIPHLRCRKHYRSSLPIKSDFVQKWQQSNPLWRKVQVRQSDLILAPLTYGVFRPVILLPKHIDYTDTEQLRFILAHEYTHIHRFDTLKKWLLAASLCIHWFNPFVWVMYILANRDIELSCDEKVIRTFGESTKPAYARTLVHMEVKKSGLSSMVSYFSKSPIEERIISIMKIKKVSIATMLLAIAIVTGTVTVFATSALDKKEVASDDKPVAEEAPALYQGESSTALMPIDLTFNRSDVPQLMDQLHASKYRAVYVDNEMVLRITNDNSIQIRKNNGAGWKKYDTDRVDAKDFANWLFKNDPIPGYSMKELQSRLANGAEVKHIAFENGKEMYVIIDSSGVQIELVQPQKIAAVLIDGQRMMITSERHPYVISEQMLKSFYDLLISSDILTKNQAEQDYSKRIQFLKEDDTIFTVTN</sequence>
<feature type="transmembrane region" description="Helical" evidence="1">
    <location>
        <begin position="112"/>
        <end position="132"/>
    </location>
</feature>
<gene>
    <name evidence="3" type="ORF">DFP98_13278</name>
</gene>
<dbReference type="EMBL" id="QRDZ01000032">
    <property type="protein sequence ID" value="RED59155.1"/>
    <property type="molecule type" value="Genomic_DNA"/>
</dbReference>
<organism evidence="3 4">
    <name type="scientific">Cohnella phaseoli</name>
    <dbReference type="NCBI Taxonomy" id="456490"/>
    <lineage>
        <taxon>Bacteria</taxon>
        <taxon>Bacillati</taxon>
        <taxon>Bacillota</taxon>
        <taxon>Bacilli</taxon>
        <taxon>Bacillales</taxon>
        <taxon>Paenibacillaceae</taxon>
        <taxon>Cohnella</taxon>
    </lineage>
</organism>
<feature type="domain" description="Peptidase M56" evidence="2">
    <location>
        <begin position="3"/>
        <end position="296"/>
    </location>
</feature>
<name>A0A3D9IBX3_9BACL</name>